<evidence type="ECO:0000313" key="2">
    <source>
        <dbReference type="EMBL" id="OXA42381.1"/>
    </source>
</evidence>
<dbReference type="PANTHER" id="PTHR31252">
    <property type="entry name" value="DUF4419 DOMAIN-CONTAINING PROTEIN"/>
    <property type="match status" value="1"/>
</dbReference>
<dbReference type="EMBL" id="LNIX01000026">
    <property type="protein sequence ID" value="OXA42381.1"/>
    <property type="molecule type" value="Genomic_DNA"/>
</dbReference>
<keyword evidence="1" id="KW-0732">Signal</keyword>
<accession>A0A226DCL1</accession>
<evidence type="ECO:0000313" key="3">
    <source>
        <dbReference type="Proteomes" id="UP000198287"/>
    </source>
</evidence>
<dbReference type="Pfam" id="PF14388">
    <property type="entry name" value="DUF4419"/>
    <property type="match status" value="1"/>
</dbReference>
<dbReference type="Proteomes" id="UP000198287">
    <property type="component" value="Unassembled WGS sequence"/>
</dbReference>
<dbReference type="PANTHER" id="PTHR31252:SF11">
    <property type="entry name" value="DUF4419 DOMAIN-CONTAINING PROTEIN"/>
    <property type="match status" value="1"/>
</dbReference>
<dbReference type="InterPro" id="IPR025533">
    <property type="entry name" value="DUF4419"/>
</dbReference>
<dbReference type="AlphaFoldDB" id="A0A226DCL1"/>
<feature type="chain" id="PRO_5012759317" evidence="1">
    <location>
        <begin position="24"/>
        <end position="470"/>
    </location>
</feature>
<gene>
    <name evidence="2" type="ORF">Fcan01_22825</name>
</gene>
<name>A0A226DCL1_FOLCA</name>
<sequence>MSPLLKICGTIFPLFFVFPVILSASVTELSDNYVQKVGEEAHSIKFRSARFIQPEKIPISNITSGLYLIEPLVQYQHVANTTFIRGSEFTSITNQSTSLVPSSGFVSSVFLAYKNHHNLVIRPDDIWTAILIQYSYYVNAHAEELRPKFVNFPGKKALGVTYLSSVSAIPIEDFISKIVTQIKNHTHPNVTNWLFPNFSTTTPQDSAVAGAAIMATMKSYFEYNMSTIFCGIPAITVKGSGQDWRKVRDKVSLLPAFSRENDTQIAAWTRDLVKVLDQFITLTETKIVNVPFWEGIVKHRVYGGCGATTYINGWITLFSVFDADGKWQVESWRAETFEIGRDFCPLTRGVVQVPIKVHDVFGDDVVKYDATLFAGHIGHAVASDGVTLQPLVGWGFAVVGRAPKYLKEFSAAERIRRQNLAKVRVKQGALAGEEFTKGIKYLENKSSVAGGMSGHLYIFVLSISFNSSSY</sequence>
<proteinExistence type="predicted"/>
<protein>
    <submittedName>
        <fullName evidence="2">Uncharacterized protein</fullName>
    </submittedName>
</protein>
<evidence type="ECO:0000256" key="1">
    <source>
        <dbReference type="SAM" id="SignalP"/>
    </source>
</evidence>
<feature type="signal peptide" evidence="1">
    <location>
        <begin position="1"/>
        <end position="23"/>
    </location>
</feature>
<keyword evidence="3" id="KW-1185">Reference proteome</keyword>
<comment type="caution">
    <text evidence="2">The sequence shown here is derived from an EMBL/GenBank/DDBJ whole genome shotgun (WGS) entry which is preliminary data.</text>
</comment>
<dbReference type="OrthoDB" id="9973955at2759"/>
<reference evidence="2 3" key="1">
    <citation type="submission" date="2015-12" db="EMBL/GenBank/DDBJ databases">
        <title>The genome of Folsomia candida.</title>
        <authorList>
            <person name="Faddeeva A."/>
            <person name="Derks M.F."/>
            <person name="Anvar Y."/>
            <person name="Smit S."/>
            <person name="Van Straalen N."/>
            <person name="Roelofs D."/>
        </authorList>
    </citation>
    <scope>NUCLEOTIDE SEQUENCE [LARGE SCALE GENOMIC DNA]</scope>
    <source>
        <strain evidence="2 3">VU population</strain>
        <tissue evidence="2">Whole body</tissue>
    </source>
</reference>
<organism evidence="2 3">
    <name type="scientific">Folsomia candida</name>
    <name type="common">Springtail</name>
    <dbReference type="NCBI Taxonomy" id="158441"/>
    <lineage>
        <taxon>Eukaryota</taxon>
        <taxon>Metazoa</taxon>
        <taxon>Ecdysozoa</taxon>
        <taxon>Arthropoda</taxon>
        <taxon>Hexapoda</taxon>
        <taxon>Collembola</taxon>
        <taxon>Entomobryomorpha</taxon>
        <taxon>Isotomoidea</taxon>
        <taxon>Isotomidae</taxon>
        <taxon>Proisotominae</taxon>
        <taxon>Folsomia</taxon>
    </lineage>
</organism>